<dbReference type="InterPro" id="IPR050900">
    <property type="entry name" value="Transposase_IS3/IS150/IS904"/>
</dbReference>
<dbReference type="AlphaFoldDB" id="A0A853IGI2"/>
<gene>
    <name evidence="2" type="ORF">H0A36_26905</name>
</gene>
<dbReference type="Proteomes" id="UP000569732">
    <property type="component" value="Unassembled WGS sequence"/>
</dbReference>
<organism evidence="2 3">
    <name type="scientific">Spartinivicinus marinus</name>
    <dbReference type="NCBI Taxonomy" id="2994442"/>
    <lineage>
        <taxon>Bacteria</taxon>
        <taxon>Pseudomonadati</taxon>
        <taxon>Pseudomonadota</taxon>
        <taxon>Gammaproteobacteria</taxon>
        <taxon>Oceanospirillales</taxon>
        <taxon>Zooshikellaceae</taxon>
        <taxon>Spartinivicinus</taxon>
    </lineage>
</organism>
<evidence type="ECO:0000259" key="1">
    <source>
        <dbReference type="Pfam" id="PF13683"/>
    </source>
</evidence>
<evidence type="ECO:0000313" key="3">
    <source>
        <dbReference type="Proteomes" id="UP000569732"/>
    </source>
</evidence>
<comment type="caution">
    <text evidence="2">The sequence shown here is derived from an EMBL/GenBank/DDBJ whole genome shotgun (WGS) entry which is preliminary data.</text>
</comment>
<name>A0A853IGI2_9GAMM</name>
<dbReference type="SUPFAM" id="SSF53098">
    <property type="entry name" value="Ribonuclease H-like"/>
    <property type="match status" value="1"/>
</dbReference>
<dbReference type="RefSeq" id="WP_180571628.1">
    <property type="nucleotide sequence ID" value="NZ_JACCKB010000114.1"/>
</dbReference>
<dbReference type="Pfam" id="PF13683">
    <property type="entry name" value="rve_3"/>
    <property type="match status" value="1"/>
</dbReference>
<reference evidence="2 3" key="1">
    <citation type="submission" date="2020-07" db="EMBL/GenBank/DDBJ databases">
        <title>Endozoicomonas sp. nov., isolated from sediment.</title>
        <authorList>
            <person name="Gu T."/>
        </authorList>
    </citation>
    <scope>NUCLEOTIDE SEQUENCE [LARGE SCALE GENOMIC DNA]</scope>
    <source>
        <strain evidence="2 3">SM1973</strain>
    </source>
</reference>
<dbReference type="PANTHER" id="PTHR46889:SF4">
    <property type="entry name" value="TRANSPOSASE INSO FOR INSERTION SEQUENCE ELEMENT IS911B-RELATED"/>
    <property type="match status" value="1"/>
</dbReference>
<feature type="domain" description="Integrase catalytic" evidence="1">
    <location>
        <begin position="3"/>
        <end position="58"/>
    </location>
</feature>
<protein>
    <submittedName>
        <fullName evidence="2">Transposase</fullName>
    </submittedName>
</protein>
<sequence length="65" mass="7989">MRQSRDNAPTERFLRSYKVEWMPSTFYKNYQESEKDIMQFIKYYNHCRVHSYNGYLTPAAKELLN</sequence>
<dbReference type="EMBL" id="JACCKB010000114">
    <property type="protein sequence ID" value="NYZ69648.1"/>
    <property type="molecule type" value="Genomic_DNA"/>
</dbReference>
<keyword evidence="3" id="KW-1185">Reference proteome</keyword>
<evidence type="ECO:0000313" key="2">
    <source>
        <dbReference type="EMBL" id="NYZ69648.1"/>
    </source>
</evidence>
<dbReference type="InterPro" id="IPR001584">
    <property type="entry name" value="Integrase_cat-core"/>
</dbReference>
<proteinExistence type="predicted"/>
<dbReference type="InterPro" id="IPR012337">
    <property type="entry name" value="RNaseH-like_sf"/>
</dbReference>
<dbReference type="GO" id="GO:0015074">
    <property type="term" value="P:DNA integration"/>
    <property type="evidence" value="ECO:0007669"/>
    <property type="project" value="InterPro"/>
</dbReference>
<accession>A0A853IGI2</accession>
<dbReference type="PANTHER" id="PTHR46889">
    <property type="entry name" value="TRANSPOSASE INSF FOR INSERTION SEQUENCE IS3B-RELATED"/>
    <property type="match status" value="1"/>
</dbReference>